<name>A0A081KC06_9GAMM</name>
<dbReference type="GO" id="GO:0003824">
    <property type="term" value="F:catalytic activity"/>
    <property type="evidence" value="ECO:0007669"/>
    <property type="project" value="InterPro"/>
</dbReference>
<evidence type="ECO:0000313" key="2">
    <source>
        <dbReference type="Proteomes" id="UP000027997"/>
    </source>
</evidence>
<dbReference type="SUPFAM" id="SSF53927">
    <property type="entry name" value="Cytidine deaminase-like"/>
    <property type="match status" value="1"/>
</dbReference>
<reference evidence="1 2" key="1">
    <citation type="submission" date="2014-06" db="EMBL/GenBank/DDBJ databases">
        <title>Whole Genome Sequences of Three Symbiotic Endozoicomonas Bacteria.</title>
        <authorList>
            <person name="Neave M.J."/>
            <person name="Apprill A."/>
            <person name="Voolstra C.R."/>
        </authorList>
    </citation>
    <scope>NUCLEOTIDE SEQUENCE [LARGE SCALE GENOMIC DNA]</scope>
    <source>
        <strain evidence="1 2">DSM 22380</strain>
    </source>
</reference>
<proteinExistence type="predicted"/>
<evidence type="ECO:0000313" key="1">
    <source>
        <dbReference type="EMBL" id="KEI71682.1"/>
    </source>
</evidence>
<accession>A0A081KC06</accession>
<comment type="caution">
    <text evidence="1">The sequence shown here is derived from an EMBL/GenBank/DDBJ whole genome shotgun (WGS) entry which is preliminary data.</text>
</comment>
<keyword evidence="2" id="KW-1185">Reference proteome</keyword>
<organism evidence="1 2">
    <name type="scientific">Endozoicomonas elysicola</name>
    <dbReference type="NCBI Taxonomy" id="305900"/>
    <lineage>
        <taxon>Bacteria</taxon>
        <taxon>Pseudomonadati</taxon>
        <taxon>Pseudomonadota</taxon>
        <taxon>Gammaproteobacteria</taxon>
        <taxon>Oceanospirillales</taxon>
        <taxon>Endozoicomonadaceae</taxon>
        <taxon>Endozoicomonas</taxon>
    </lineage>
</organism>
<dbReference type="AlphaFoldDB" id="A0A081KC06"/>
<dbReference type="Proteomes" id="UP000027997">
    <property type="component" value="Unassembled WGS sequence"/>
</dbReference>
<dbReference type="EMBL" id="JOJP01000001">
    <property type="protein sequence ID" value="KEI71682.1"/>
    <property type="molecule type" value="Genomic_DNA"/>
</dbReference>
<dbReference type="InterPro" id="IPR016193">
    <property type="entry name" value="Cytidine_deaminase-like"/>
</dbReference>
<dbReference type="STRING" id="305900.GV64_13890"/>
<dbReference type="Gene3D" id="3.40.140.10">
    <property type="entry name" value="Cytidine Deaminase, domain 2"/>
    <property type="match status" value="1"/>
</dbReference>
<sequence length="189" mass="21434">MSDYTELMGELLELGINANPAFPFTTCILDSSGQILVTACNACHISPLYTAEGLALHLLASEFDCHKKQPLTLITTSEPDDLSLMAIFWARCQGIHIDEIIYGVSRASLKKIWTQDPSQGLDENLKRYPDDFRNSLSIHGQILADECYEAFEEGKTMFDQGDDPVRSMDIDQYWMTGDWLIDDWEEEIE</sequence>
<protein>
    <recommendedName>
        <fullName evidence="3">CMP/dCMP-type deaminase domain-containing protein</fullName>
    </recommendedName>
</protein>
<evidence type="ECO:0008006" key="3">
    <source>
        <dbReference type="Google" id="ProtNLM"/>
    </source>
</evidence>
<dbReference type="RefSeq" id="WP_020583382.1">
    <property type="nucleotide sequence ID" value="NZ_JOJP01000001.1"/>
</dbReference>
<gene>
    <name evidence="1" type="ORF">GV64_13890</name>
</gene>